<dbReference type="Gene3D" id="3.30.1360.40">
    <property type="match status" value="1"/>
</dbReference>
<dbReference type="GO" id="GO:0003700">
    <property type="term" value="F:DNA-binding transcription factor activity"/>
    <property type="evidence" value="ECO:0007669"/>
    <property type="project" value="InterPro"/>
</dbReference>
<dbReference type="SUPFAM" id="SSF55252">
    <property type="entry name" value="C-terminal domain of arginine repressor"/>
    <property type="match status" value="1"/>
</dbReference>
<dbReference type="Proteomes" id="UP000480943">
    <property type="component" value="Unassembled WGS sequence"/>
</dbReference>
<reference evidence="5 7" key="1">
    <citation type="submission" date="2019-09" db="EMBL/GenBank/DDBJ databases">
        <title>Photobacterium damselae subsp. damselae CDC-2227-81, a human clinical isolate.</title>
        <authorList>
            <person name="Osorio C.R."/>
        </authorList>
    </citation>
    <scope>NUCLEOTIDE SEQUENCE [LARGE SCALE GENOMIC DNA]</scope>
    <source>
        <strain evidence="5 7">CDC-2227-81</strain>
    </source>
</reference>
<dbReference type="EMBL" id="VZUQ01000098">
    <property type="protein sequence ID" value="KAB1173162.1"/>
    <property type="molecule type" value="Genomic_DNA"/>
</dbReference>
<dbReference type="Gene3D" id="1.10.10.10">
    <property type="entry name" value="Winged helix-like DNA-binding domain superfamily/Winged helix DNA-binding domain"/>
    <property type="match status" value="1"/>
</dbReference>
<dbReference type="PANTHER" id="PTHR34471:SF1">
    <property type="entry name" value="ARGININE REPRESSOR"/>
    <property type="match status" value="1"/>
</dbReference>
<evidence type="ECO:0000313" key="5">
    <source>
        <dbReference type="EMBL" id="KAB1173162.1"/>
    </source>
</evidence>
<evidence type="ECO:0000256" key="1">
    <source>
        <dbReference type="ARBA" id="ARBA00005040"/>
    </source>
</evidence>
<keyword evidence="3" id="KW-0028">Amino-acid biosynthesis</keyword>
<dbReference type="Pfam" id="PF02863">
    <property type="entry name" value="Arg_repressor_C"/>
    <property type="match status" value="1"/>
</dbReference>
<dbReference type="InterPro" id="IPR036251">
    <property type="entry name" value="Arg_repress_C_sf"/>
</dbReference>
<dbReference type="PANTHER" id="PTHR34471">
    <property type="entry name" value="ARGININE REPRESSOR"/>
    <property type="match status" value="1"/>
</dbReference>
<dbReference type="GO" id="GO:0006526">
    <property type="term" value="P:L-arginine biosynthetic process"/>
    <property type="evidence" value="ECO:0007669"/>
    <property type="project" value="UniProtKB-UniPathway"/>
</dbReference>
<dbReference type="InterPro" id="IPR020899">
    <property type="entry name" value="Arg_repress_C"/>
</dbReference>
<protein>
    <recommendedName>
        <fullName evidence="2">Arginine repressor</fullName>
    </recommendedName>
</protein>
<accession>A0A850R764</accession>
<comment type="caution">
    <text evidence="6">The sequence shown here is derived from an EMBL/GenBank/DDBJ whole genome shotgun (WGS) entry which is preliminary data.</text>
</comment>
<organism evidence="6 8">
    <name type="scientific">Photobacterium damselae subsp. damselae</name>
    <name type="common">Listonella damsela</name>
    <dbReference type="NCBI Taxonomy" id="85581"/>
    <lineage>
        <taxon>Bacteria</taxon>
        <taxon>Pseudomonadati</taxon>
        <taxon>Pseudomonadota</taxon>
        <taxon>Gammaproteobacteria</taxon>
        <taxon>Vibrionales</taxon>
        <taxon>Vibrionaceae</taxon>
        <taxon>Photobacterium</taxon>
    </lineage>
</organism>
<dbReference type="Proteomes" id="UP000533429">
    <property type="component" value="Unassembled WGS sequence"/>
</dbReference>
<dbReference type="UniPathway" id="UPA00068"/>
<dbReference type="GO" id="GO:0051259">
    <property type="term" value="P:protein complex oligomerization"/>
    <property type="evidence" value="ECO:0007669"/>
    <property type="project" value="InterPro"/>
</dbReference>
<evidence type="ECO:0000313" key="7">
    <source>
        <dbReference type="Proteomes" id="UP000480943"/>
    </source>
</evidence>
<dbReference type="InterPro" id="IPR036388">
    <property type="entry name" value="WH-like_DNA-bd_sf"/>
</dbReference>
<proteinExistence type="predicted"/>
<dbReference type="GO" id="GO:0034618">
    <property type="term" value="F:arginine binding"/>
    <property type="evidence" value="ECO:0007669"/>
    <property type="project" value="InterPro"/>
</dbReference>
<keyword evidence="3" id="KW-0055">Arginine biosynthesis</keyword>
<evidence type="ECO:0000313" key="8">
    <source>
        <dbReference type="Proteomes" id="UP000533429"/>
    </source>
</evidence>
<sequence>MITEQSLGSALFLYMESYKIDDNTYISIITHFHCTTLQDIQHYLHLQTGMMVSLPTISRHLMALNIKRVKQKGGDICYLLPEMRMKLSINDSIASFVQSIECNQHSIVIKTLPSMASLIAKILTNCPHKYVLAAIGSNDTVFVIPKNTKQLSLCMQEIESIIVK</sequence>
<dbReference type="InterPro" id="IPR001669">
    <property type="entry name" value="Arg_repress"/>
</dbReference>
<evidence type="ECO:0000259" key="4">
    <source>
        <dbReference type="Pfam" id="PF02863"/>
    </source>
</evidence>
<dbReference type="AlphaFoldDB" id="A0A850R764"/>
<comment type="pathway">
    <text evidence="1">Amino-acid biosynthesis; L-arginine biosynthesis [regulation].</text>
</comment>
<evidence type="ECO:0000256" key="3">
    <source>
        <dbReference type="ARBA" id="ARBA00022571"/>
    </source>
</evidence>
<name>A0A850R764_PHODD</name>
<dbReference type="EMBL" id="JABXOR010001367">
    <property type="protein sequence ID" value="NVP02731.1"/>
    <property type="molecule type" value="Genomic_DNA"/>
</dbReference>
<dbReference type="PRINTS" id="PR01467">
    <property type="entry name" value="ARGREPRESSOR"/>
</dbReference>
<feature type="domain" description="Arginine repressor C-terminal" evidence="4">
    <location>
        <begin position="94"/>
        <end position="159"/>
    </location>
</feature>
<gene>
    <name evidence="5" type="ORF">F6450_20675</name>
    <name evidence="6" type="ORF">HWA77_21200</name>
</gene>
<dbReference type="RefSeq" id="WP_146130740.1">
    <property type="nucleotide sequence ID" value="NZ_PVXI01000160.1"/>
</dbReference>
<reference evidence="6 8" key="2">
    <citation type="submission" date="2020-06" db="EMBL/GenBank/DDBJ databases">
        <title>Photobacterium damselae subsp. damselae comparative genomics.</title>
        <authorList>
            <person name="Osorio C.R."/>
        </authorList>
    </citation>
    <scope>NUCLEOTIDE SEQUENCE [LARGE SCALE GENOMIC DNA]</scope>
    <source>
        <strain evidence="6 8">TW250/03</strain>
    </source>
</reference>
<evidence type="ECO:0000256" key="2">
    <source>
        <dbReference type="ARBA" id="ARBA00021148"/>
    </source>
</evidence>
<evidence type="ECO:0000313" key="6">
    <source>
        <dbReference type="EMBL" id="NVP02731.1"/>
    </source>
</evidence>